<dbReference type="NCBIfam" id="NF010068">
    <property type="entry name" value="PRK13548.1"/>
    <property type="match status" value="1"/>
</dbReference>
<dbReference type="EMBL" id="JFKB01000001">
    <property type="protein sequence ID" value="OSQ50024.1"/>
    <property type="molecule type" value="Genomic_DNA"/>
</dbReference>
<dbReference type="RefSeq" id="WP_085614793.1">
    <property type="nucleotide sequence ID" value="NZ_JFKB01000001.1"/>
</dbReference>
<dbReference type="Gene3D" id="3.40.50.300">
    <property type="entry name" value="P-loop containing nucleotide triphosphate hydrolases"/>
    <property type="match status" value="1"/>
</dbReference>
<dbReference type="InterPro" id="IPR003439">
    <property type="entry name" value="ABC_transporter-like_ATP-bd"/>
</dbReference>
<dbReference type="SUPFAM" id="SSF52540">
    <property type="entry name" value="P-loop containing nucleoside triphosphate hydrolases"/>
    <property type="match status" value="1"/>
</dbReference>
<dbReference type="PANTHER" id="PTHR42794">
    <property type="entry name" value="HEMIN IMPORT ATP-BINDING PROTEIN HMUV"/>
    <property type="match status" value="1"/>
</dbReference>
<protein>
    <recommendedName>
        <fullName evidence="6">ABC transporter domain-containing protein</fullName>
    </recommendedName>
</protein>
<evidence type="ECO:0000256" key="4">
    <source>
        <dbReference type="ARBA" id="ARBA00022967"/>
    </source>
</evidence>
<dbReference type="GO" id="GO:0016887">
    <property type="term" value="F:ATP hydrolysis activity"/>
    <property type="evidence" value="ECO:0007669"/>
    <property type="project" value="InterPro"/>
</dbReference>
<evidence type="ECO:0000256" key="3">
    <source>
        <dbReference type="ARBA" id="ARBA00022840"/>
    </source>
</evidence>
<reference evidence="7 8" key="1">
    <citation type="submission" date="2014-03" db="EMBL/GenBank/DDBJ databases">
        <title>The draft genome sequence of Thalassospira alkalitolerans JCM 18968.</title>
        <authorList>
            <person name="Lai Q."/>
            <person name="Shao Z."/>
        </authorList>
    </citation>
    <scope>NUCLEOTIDE SEQUENCE [LARGE SCALE GENOMIC DNA]</scope>
    <source>
        <strain evidence="7 8">JCM 18968</strain>
    </source>
</reference>
<evidence type="ECO:0000256" key="1">
    <source>
        <dbReference type="ARBA" id="ARBA00022448"/>
    </source>
</evidence>
<dbReference type="STRING" id="1293890.TALK_00485"/>
<dbReference type="PANTHER" id="PTHR42794:SF1">
    <property type="entry name" value="HEMIN IMPORT ATP-BINDING PROTEIN HMUV"/>
    <property type="match status" value="1"/>
</dbReference>
<dbReference type="Pfam" id="PF00005">
    <property type="entry name" value="ABC_tran"/>
    <property type="match status" value="1"/>
</dbReference>
<dbReference type="InterPro" id="IPR003593">
    <property type="entry name" value="AAA+_ATPase"/>
</dbReference>
<proteinExistence type="predicted"/>
<comment type="caution">
    <text evidence="7">The sequence shown here is derived from an EMBL/GenBank/DDBJ whole genome shotgun (WGS) entry which is preliminary data.</text>
</comment>
<sequence>MTLQSQNVTYAVRGTTLVHDISIDVIPGQVTAILGPNGAGKSTLLKLLSGEMAPTSGHVMQGGRFVGEMSALQLAQQRAVMPQATSMTFPFVVRDVVALGRAPFRKQSSRRQDNDLVDQAISLADIGHLADRAYPALSGGEKQRVHLARALVQLWGMDNLAEPALTGRGDRYLLLDEPTSGLDVSHQHALLSIARREARDRGAGVLMILHDFNQVTTYADQVAILHRGALVAFGAVSAVMTPAMLSEVFAHPIRAIADPAGGVVLVSQAPNQAF</sequence>
<evidence type="ECO:0000256" key="5">
    <source>
        <dbReference type="ARBA" id="ARBA00037066"/>
    </source>
</evidence>
<accession>A0A1Y2LIG6</accession>
<dbReference type="SMART" id="SM00382">
    <property type="entry name" value="AAA"/>
    <property type="match status" value="1"/>
</dbReference>
<dbReference type="CDD" id="cd03214">
    <property type="entry name" value="ABC_Iron-Siderophores_B12_Hemin"/>
    <property type="match status" value="1"/>
</dbReference>
<comment type="function">
    <text evidence="5">Part of the ABC transporter complex HmuTUV involved in hemin import. Responsible for energy coupling to the transport system.</text>
</comment>
<keyword evidence="8" id="KW-1185">Reference proteome</keyword>
<name>A0A1Y2LIG6_9PROT</name>
<gene>
    <name evidence="7" type="ORF">TALK_00485</name>
</gene>
<keyword evidence="1" id="KW-0813">Transport</keyword>
<keyword evidence="2" id="KW-0547">Nucleotide-binding</keyword>
<evidence type="ECO:0000313" key="8">
    <source>
        <dbReference type="Proteomes" id="UP000193396"/>
    </source>
</evidence>
<evidence type="ECO:0000256" key="2">
    <source>
        <dbReference type="ARBA" id="ARBA00022741"/>
    </source>
</evidence>
<feature type="domain" description="ABC transporter" evidence="6">
    <location>
        <begin position="3"/>
        <end position="252"/>
    </location>
</feature>
<dbReference type="AlphaFoldDB" id="A0A1Y2LIG6"/>
<evidence type="ECO:0000259" key="6">
    <source>
        <dbReference type="PROSITE" id="PS50893"/>
    </source>
</evidence>
<evidence type="ECO:0000313" key="7">
    <source>
        <dbReference type="EMBL" id="OSQ50024.1"/>
    </source>
</evidence>
<dbReference type="Proteomes" id="UP000193396">
    <property type="component" value="Unassembled WGS sequence"/>
</dbReference>
<dbReference type="OrthoDB" id="9810077at2"/>
<keyword evidence="4" id="KW-1278">Translocase</keyword>
<dbReference type="PROSITE" id="PS50893">
    <property type="entry name" value="ABC_TRANSPORTER_2"/>
    <property type="match status" value="1"/>
</dbReference>
<dbReference type="GO" id="GO:0005524">
    <property type="term" value="F:ATP binding"/>
    <property type="evidence" value="ECO:0007669"/>
    <property type="project" value="UniProtKB-KW"/>
</dbReference>
<organism evidence="7 8">
    <name type="scientific">Thalassospira alkalitolerans</name>
    <dbReference type="NCBI Taxonomy" id="1293890"/>
    <lineage>
        <taxon>Bacteria</taxon>
        <taxon>Pseudomonadati</taxon>
        <taxon>Pseudomonadota</taxon>
        <taxon>Alphaproteobacteria</taxon>
        <taxon>Rhodospirillales</taxon>
        <taxon>Thalassospiraceae</taxon>
        <taxon>Thalassospira</taxon>
    </lineage>
</organism>
<keyword evidence="3" id="KW-0067">ATP-binding</keyword>
<dbReference type="InterPro" id="IPR027417">
    <property type="entry name" value="P-loop_NTPase"/>
</dbReference>